<gene>
    <name evidence="2" type="ORF">AWC29_01160</name>
    <name evidence="1" type="ORF">BN973_05615</name>
</gene>
<evidence type="ECO:0000313" key="2">
    <source>
        <dbReference type="EMBL" id="ORX03300.1"/>
    </source>
</evidence>
<dbReference type="Proteomes" id="UP000193710">
    <property type="component" value="Unassembled WGS sequence"/>
</dbReference>
<dbReference type="OrthoDB" id="4739339at2"/>
<protein>
    <submittedName>
        <fullName evidence="1">Uncharacterized protein</fullName>
    </submittedName>
</protein>
<reference evidence="1" key="1">
    <citation type="journal article" date="2014" name="Genome Announc.">
        <title>Draft Genome Sequence of Mycobacterium triplex DSM 44626.</title>
        <authorList>
            <person name="Sassi M."/>
            <person name="Croce O."/>
            <person name="Robert C."/>
            <person name="Raoult D."/>
            <person name="Drancourt M."/>
        </authorList>
    </citation>
    <scope>NUCLEOTIDE SEQUENCE [LARGE SCALE GENOMIC DNA]</scope>
    <source>
        <strain evidence="1">DSM 44626</strain>
    </source>
</reference>
<accession>A0A024K6X4</accession>
<dbReference type="EMBL" id="LQPY01000023">
    <property type="protein sequence ID" value="ORX03300.1"/>
    <property type="molecule type" value="Genomic_DNA"/>
</dbReference>
<evidence type="ECO:0000313" key="1">
    <source>
        <dbReference type="EMBL" id="CDO91208.1"/>
    </source>
</evidence>
<proteinExistence type="predicted"/>
<dbReference type="EMBL" id="HG964447">
    <property type="protein sequence ID" value="CDO91208.1"/>
    <property type="molecule type" value="Genomic_DNA"/>
</dbReference>
<reference evidence="1" key="2">
    <citation type="submission" date="2014-04" db="EMBL/GenBank/DDBJ databases">
        <authorList>
            <person name="Urmite Genomes U."/>
        </authorList>
    </citation>
    <scope>NUCLEOTIDE SEQUENCE</scope>
    <source>
        <strain evidence="1">DSM 44626</strain>
    </source>
</reference>
<dbReference type="Proteomes" id="UP000028880">
    <property type="component" value="Unassembled WGS sequence"/>
</dbReference>
<evidence type="ECO:0000313" key="3">
    <source>
        <dbReference type="Proteomes" id="UP000193710"/>
    </source>
</evidence>
<sequence>MTEHQDTTPEPTSERRGRVGAITRAAMAVAVGIGYGYCTHDVGQALTATGVALSLLRETFGRPSR</sequence>
<organism evidence="1">
    <name type="scientific">Mycobacterium triplex</name>
    <dbReference type="NCBI Taxonomy" id="47839"/>
    <lineage>
        <taxon>Bacteria</taxon>
        <taxon>Bacillati</taxon>
        <taxon>Actinomycetota</taxon>
        <taxon>Actinomycetes</taxon>
        <taxon>Mycobacteriales</taxon>
        <taxon>Mycobacteriaceae</taxon>
        <taxon>Mycobacterium</taxon>
        <taxon>Mycobacterium simiae complex</taxon>
    </lineage>
</organism>
<dbReference type="AlphaFoldDB" id="A0A024K6X4"/>
<dbReference type="HOGENOM" id="CLU_2845186_0_0_11"/>
<keyword evidence="3" id="KW-1185">Reference proteome</keyword>
<dbReference type="RefSeq" id="WP_036473391.1">
    <property type="nucleotide sequence ID" value="NZ_HG964447.1"/>
</dbReference>
<dbReference type="STRING" id="47839.BN973_05615"/>
<reference evidence="2 3" key="3">
    <citation type="submission" date="2016-01" db="EMBL/GenBank/DDBJ databases">
        <title>The new phylogeny of the genus Mycobacterium.</title>
        <authorList>
            <person name="Tarcisio F."/>
            <person name="Conor M."/>
            <person name="Antonella G."/>
            <person name="Elisabetta G."/>
            <person name="Giulia F.S."/>
            <person name="Sara T."/>
            <person name="Anna F."/>
            <person name="Clotilde B."/>
            <person name="Roberto B."/>
            <person name="Veronica D.S."/>
            <person name="Fabio R."/>
            <person name="Monica P."/>
            <person name="Olivier J."/>
            <person name="Enrico T."/>
            <person name="Nicola S."/>
        </authorList>
    </citation>
    <scope>NUCLEOTIDE SEQUENCE [LARGE SCALE GENOMIC DNA]</scope>
    <source>
        <strain evidence="2 3">DSM 44626</strain>
    </source>
</reference>
<name>A0A024K6X4_9MYCO</name>